<evidence type="ECO:0000313" key="2">
    <source>
        <dbReference type="EMBL" id="PVD19992.1"/>
    </source>
</evidence>
<gene>
    <name evidence="2" type="ORF">C0Q70_20486</name>
</gene>
<evidence type="ECO:0000256" key="1">
    <source>
        <dbReference type="SAM" id="MobiDB-lite"/>
    </source>
</evidence>
<reference evidence="2 3" key="1">
    <citation type="submission" date="2018-04" db="EMBL/GenBank/DDBJ databases">
        <title>The genome of golden apple snail Pomacea canaliculata provides insight into stress tolerance and invasive adaptation.</title>
        <authorList>
            <person name="Liu C."/>
            <person name="Liu B."/>
            <person name="Ren Y."/>
            <person name="Zhang Y."/>
            <person name="Wang H."/>
            <person name="Li S."/>
            <person name="Jiang F."/>
            <person name="Yin L."/>
            <person name="Zhang G."/>
            <person name="Qian W."/>
            <person name="Fan W."/>
        </authorList>
    </citation>
    <scope>NUCLEOTIDE SEQUENCE [LARGE SCALE GENOMIC DNA]</scope>
    <source>
        <strain evidence="2">SZHN2017</strain>
        <tissue evidence="2">Muscle</tissue>
    </source>
</reference>
<accession>A0A2T7NFT6</accession>
<name>A0A2T7NFT6_POMCA</name>
<organism evidence="2 3">
    <name type="scientific">Pomacea canaliculata</name>
    <name type="common">Golden apple snail</name>
    <dbReference type="NCBI Taxonomy" id="400727"/>
    <lineage>
        <taxon>Eukaryota</taxon>
        <taxon>Metazoa</taxon>
        <taxon>Spiralia</taxon>
        <taxon>Lophotrochozoa</taxon>
        <taxon>Mollusca</taxon>
        <taxon>Gastropoda</taxon>
        <taxon>Caenogastropoda</taxon>
        <taxon>Architaenioglossa</taxon>
        <taxon>Ampullarioidea</taxon>
        <taxon>Ampullariidae</taxon>
        <taxon>Pomacea</taxon>
    </lineage>
</organism>
<proteinExistence type="predicted"/>
<protein>
    <submittedName>
        <fullName evidence="2">Uncharacterized protein</fullName>
    </submittedName>
</protein>
<evidence type="ECO:0000313" key="3">
    <source>
        <dbReference type="Proteomes" id="UP000245119"/>
    </source>
</evidence>
<dbReference type="AlphaFoldDB" id="A0A2T7NFT6"/>
<comment type="caution">
    <text evidence="2">The sequence shown here is derived from an EMBL/GenBank/DDBJ whole genome shotgun (WGS) entry which is preliminary data.</text>
</comment>
<sequence>MGSVTMKNGKEDESPLGGSKTISFELRGKLLELPAACEFTDRLMEPNALPTAVNCGEGNRYRRAVWTLPKVFSILESRGKASRCRHRRRKKQSLVLAQGGRSDVTDTLTTETERTTVNFLLHLTGQ</sequence>
<dbReference type="Proteomes" id="UP000245119">
    <property type="component" value="Linkage Group LG13"/>
</dbReference>
<dbReference type="EMBL" id="PZQS01000013">
    <property type="protein sequence ID" value="PVD19992.1"/>
    <property type="molecule type" value="Genomic_DNA"/>
</dbReference>
<feature type="region of interest" description="Disordered" evidence="1">
    <location>
        <begin position="1"/>
        <end position="20"/>
    </location>
</feature>
<keyword evidence="3" id="KW-1185">Reference proteome</keyword>